<dbReference type="RefSeq" id="WP_149080719.1">
    <property type="nucleotide sequence ID" value="NZ_VTAW01000006.1"/>
</dbReference>
<dbReference type="SFLD" id="SFLDG01115">
    <property type="entry name" value="Phosphonate_metabolism_(PhnJ)"/>
    <property type="match status" value="1"/>
</dbReference>
<dbReference type="EMBL" id="VTAW01000006">
    <property type="protein sequence ID" value="TYT62702.1"/>
    <property type="molecule type" value="Genomic_DNA"/>
</dbReference>
<name>A0A5D5ASA1_9EURY</name>
<proteinExistence type="predicted"/>
<dbReference type="GO" id="GO:0051539">
    <property type="term" value="F:4 iron, 4 sulfur cluster binding"/>
    <property type="evidence" value="ECO:0007669"/>
    <property type="project" value="InterPro"/>
</dbReference>
<dbReference type="GO" id="GO:0016829">
    <property type="term" value="F:lyase activity"/>
    <property type="evidence" value="ECO:0007669"/>
    <property type="project" value="UniProtKB-KW"/>
</dbReference>
<keyword evidence="3" id="KW-1185">Reference proteome</keyword>
<evidence type="ECO:0000313" key="3">
    <source>
        <dbReference type="Proteomes" id="UP000324104"/>
    </source>
</evidence>
<feature type="compositionally biased region" description="Basic and acidic residues" evidence="1">
    <location>
        <begin position="1"/>
        <end position="13"/>
    </location>
</feature>
<organism evidence="2 3">
    <name type="scientific">Natrialba swarupiae</name>
    <dbReference type="NCBI Taxonomy" id="2448032"/>
    <lineage>
        <taxon>Archaea</taxon>
        <taxon>Methanobacteriati</taxon>
        <taxon>Methanobacteriota</taxon>
        <taxon>Stenosarchaea group</taxon>
        <taxon>Halobacteria</taxon>
        <taxon>Halobacteriales</taxon>
        <taxon>Natrialbaceae</taxon>
        <taxon>Natrialba</taxon>
    </lineage>
</organism>
<accession>A0A5D5ASA1</accession>
<dbReference type="AlphaFoldDB" id="A0A5D5ASA1"/>
<gene>
    <name evidence="2" type="ORF">FYC77_06620</name>
</gene>
<sequence>MTDRGESDDDTLRTGDGVDAGESSTAAETEAGESTTGTETDAEDETREGLESDGGVSEPAPSSPGVAPESVDGLLEGVESAGIEGYNYAYLDEHTKREVRRATLKAIAIPGHQVPFASREMPLARGWGTGGIQVSLSLLGPDDTFKVIDQGSDESVNAANIRRLAETTANVDPTRDTTAASIIQTRHRIPEEVLTDEQILVLQVPTTDPLRKVDGSDDRNRRRHAHQNYSKMWVSLYENVVEWDEIQIGAAYPVLVNGRYLMSPSPIPRWDTPKLHQAETLFLFAAGREARIYAVPPHTDVEPLAFEDKRFQRERFPEACALCGSTDTYRTEVETDDGKRLYACNDTSFCEKRQRDPSIQKAHHVDRDVGWERLEEPAVDAANDGGEGR</sequence>
<protein>
    <submittedName>
        <fullName evidence="2">Alpha-D-ribose 1-methylphosphonate 5-phosphate C-P-lyase PhnJ</fullName>
    </submittedName>
</protein>
<feature type="region of interest" description="Disordered" evidence="1">
    <location>
        <begin position="1"/>
        <end position="71"/>
    </location>
</feature>
<keyword evidence="2" id="KW-0456">Lyase</keyword>
<evidence type="ECO:0000313" key="2">
    <source>
        <dbReference type="EMBL" id="TYT62702.1"/>
    </source>
</evidence>
<dbReference type="InterPro" id="IPR010306">
    <property type="entry name" value="PhnJ"/>
</dbReference>
<evidence type="ECO:0000256" key="1">
    <source>
        <dbReference type="SAM" id="MobiDB-lite"/>
    </source>
</evidence>
<dbReference type="GO" id="GO:0019700">
    <property type="term" value="P:organic phosphonate catabolic process"/>
    <property type="evidence" value="ECO:0007669"/>
    <property type="project" value="InterPro"/>
</dbReference>
<dbReference type="SFLD" id="SFLDS00033">
    <property type="entry name" value="Radical_SAM_Phosphonate_Metabo"/>
    <property type="match status" value="1"/>
</dbReference>
<dbReference type="Proteomes" id="UP000324104">
    <property type="component" value="Unassembled WGS sequence"/>
</dbReference>
<dbReference type="Pfam" id="PF06007">
    <property type="entry name" value="PhnJ"/>
    <property type="match status" value="1"/>
</dbReference>
<reference evidence="2 3" key="1">
    <citation type="submission" date="2019-08" db="EMBL/GenBank/DDBJ databases">
        <title>Archaea genome.</title>
        <authorList>
            <person name="Kajale S."/>
            <person name="Shouche Y."/>
            <person name="Deshpande N."/>
            <person name="Sharma A."/>
        </authorList>
    </citation>
    <scope>NUCLEOTIDE SEQUENCE [LARGE SCALE GENOMIC DNA]</scope>
    <source>
        <strain evidence="2 3">ESP3B_9</strain>
    </source>
</reference>
<comment type="caution">
    <text evidence="2">The sequence shown here is derived from an EMBL/GenBank/DDBJ whole genome shotgun (WGS) entry which is preliminary data.</text>
</comment>
<dbReference type="SFLD" id="SFLDF00379">
    <property type="entry name" value="Phosphonate_metabolism_(PhnJ)"/>
    <property type="match status" value="1"/>
</dbReference>
<feature type="compositionally biased region" description="Low complexity" evidence="1">
    <location>
        <begin position="20"/>
        <end position="39"/>
    </location>
</feature>